<proteinExistence type="inferred from homology"/>
<evidence type="ECO:0000313" key="11">
    <source>
        <dbReference type="EMBL" id="PNY13331.1"/>
    </source>
</evidence>
<dbReference type="GO" id="GO:0004843">
    <property type="term" value="F:cysteine-type deubiquitinase activity"/>
    <property type="evidence" value="ECO:0007669"/>
    <property type="project" value="UniProtKB-UniRule"/>
</dbReference>
<dbReference type="Proteomes" id="UP000236291">
    <property type="component" value="Unassembled WGS sequence"/>
</dbReference>
<feature type="domain" description="OTU" evidence="10">
    <location>
        <begin position="81"/>
        <end position="298"/>
    </location>
</feature>
<keyword evidence="3 7" id="KW-0645">Protease</keyword>
<dbReference type="Gene3D" id="1.20.1300.20">
    <property type="entry name" value="Peptidase C65 Otubain, subdomain 2"/>
    <property type="match status" value="1"/>
</dbReference>
<evidence type="ECO:0000259" key="10">
    <source>
        <dbReference type="PROSITE" id="PS50802"/>
    </source>
</evidence>
<dbReference type="PIRSF" id="PIRSF013503">
    <property type="entry name" value="Ubiquitin_thioesterase_Otubain"/>
    <property type="match status" value="1"/>
</dbReference>
<feature type="site" description="Interacts with free ubiquitin" evidence="9">
    <location>
        <position position="244"/>
    </location>
</feature>
<dbReference type="PANTHER" id="PTHR12931">
    <property type="entry name" value="UBIQUITIN THIOLESTERASE PROTEIN OTUB"/>
    <property type="match status" value="1"/>
</dbReference>
<sequence length="298" mass="33734">MRNKEPALDDGEVEYEAGPESCWGNFEDDDVMQQQFSIQDDEAKKFPFVGDKEPLSSLAAEYQSGSPILLEKIKVLDQQYAAIRRTRGDGNCFFRGFMFSYLEHVLEAQDSAEIDRIKANVERSRNALQTLGYPELTFEDFFTLFLEQLEDVIQGKETSISPEELVLRSRDQSVSDYVVMFFRFVTSAEIQKRSEFFEPFIMGLSNTTVEQFCKSAVEPMGEESDHVHITAISDALGIPIRVVYLDRSSCDTGGVSVNHHDFIPAAGDLPSARGSSDKNNPFITLLYRPGHYDILYPK</sequence>
<name>A0A2K3PDG8_TRIPR</name>
<dbReference type="PROSITE" id="PS50802">
    <property type="entry name" value="OTU"/>
    <property type="match status" value="1"/>
</dbReference>
<dbReference type="GO" id="GO:0005634">
    <property type="term" value="C:nucleus"/>
    <property type="evidence" value="ECO:0007669"/>
    <property type="project" value="TreeGrafter"/>
</dbReference>
<evidence type="ECO:0000256" key="6">
    <source>
        <dbReference type="ARBA" id="ARBA00022807"/>
    </source>
</evidence>
<dbReference type="GO" id="GO:0071108">
    <property type="term" value="P:protein K48-linked deubiquitination"/>
    <property type="evidence" value="ECO:0007669"/>
    <property type="project" value="TreeGrafter"/>
</dbReference>
<evidence type="ECO:0000313" key="12">
    <source>
        <dbReference type="Proteomes" id="UP000236291"/>
    </source>
</evidence>
<evidence type="ECO:0000256" key="4">
    <source>
        <dbReference type="ARBA" id="ARBA00022786"/>
    </source>
</evidence>
<feature type="active site" description="Nucleophile" evidence="8">
    <location>
        <position position="92"/>
    </location>
</feature>
<dbReference type="InterPro" id="IPR038765">
    <property type="entry name" value="Papain-like_cys_pep_sf"/>
</dbReference>
<protein>
    <recommendedName>
        <fullName evidence="7">Ubiquitin thioesterase</fullName>
        <ecNumber evidence="7">3.4.19.12</ecNumber>
    </recommendedName>
</protein>
<dbReference type="PANTHER" id="PTHR12931:SF15">
    <property type="entry name" value="UBIQUITIN THIOESTERASE OTUBAIN-LIKE"/>
    <property type="match status" value="1"/>
</dbReference>
<dbReference type="Gene3D" id="3.30.200.60">
    <property type="entry name" value="Peptidase C65 Otubain, subdomain 1"/>
    <property type="match status" value="1"/>
</dbReference>
<dbReference type="AlphaFoldDB" id="A0A2K3PDG8"/>
<dbReference type="InterPro" id="IPR019400">
    <property type="entry name" value="Peptidase_C65_otubain"/>
</dbReference>
<feature type="active site" evidence="8">
    <location>
        <position position="291"/>
    </location>
</feature>
<dbReference type="OrthoDB" id="18915at2759"/>
<evidence type="ECO:0000256" key="5">
    <source>
        <dbReference type="ARBA" id="ARBA00022801"/>
    </source>
</evidence>
<evidence type="ECO:0000256" key="7">
    <source>
        <dbReference type="PIRNR" id="PIRNR013503"/>
    </source>
</evidence>
<evidence type="ECO:0000256" key="8">
    <source>
        <dbReference type="PIRSR" id="PIRSR013503-1"/>
    </source>
</evidence>
<comment type="catalytic activity">
    <reaction evidence="1 7">
        <text>Thiol-dependent hydrolysis of ester, thioester, amide, peptide and isopeptide bonds formed by the C-terminal Gly of ubiquitin (a 76-residue protein attached to proteins as an intracellular targeting signal).</text>
        <dbReference type="EC" id="3.4.19.12"/>
    </reaction>
</comment>
<evidence type="ECO:0000256" key="1">
    <source>
        <dbReference type="ARBA" id="ARBA00000707"/>
    </source>
</evidence>
<dbReference type="InterPro" id="IPR042468">
    <property type="entry name" value="Peptidase_C65_otubain_sub1"/>
</dbReference>
<dbReference type="FunFam" id="1.20.1300.20:FF:000001">
    <property type="entry name" value="Ubiquitin thioesterase OTUB1"/>
    <property type="match status" value="1"/>
</dbReference>
<comment type="similarity">
    <text evidence="2 7">Belongs to the peptidase C65 family.</text>
</comment>
<feature type="site" description="Interacts with free ubiquitin" evidence="9">
    <location>
        <position position="287"/>
    </location>
</feature>
<dbReference type="CDD" id="cd22765">
    <property type="entry name" value="AtOTU1-like"/>
    <property type="match status" value="1"/>
</dbReference>
<dbReference type="GO" id="GO:0006508">
    <property type="term" value="P:proteolysis"/>
    <property type="evidence" value="ECO:0007669"/>
    <property type="project" value="UniProtKB-KW"/>
</dbReference>
<dbReference type="InterPro" id="IPR003323">
    <property type="entry name" value="OTU_dom"/>
</dbReference>
<dbReference type="GO" id="GO:0043130">
    <property type="term" value="F:ubiquitin binding"/>
    <property type="evidence" value="ECO:0007669"/>
    <property type="project" value="UniProtKB-UniRule"/>
</dbReference>
<dbReference type="EC" id="3.4.19.12" evidence="7"/>
<evidence type="ECO:0000256" key="3">
    <source>
        <dbReference type="ARBA" id="ARBA00022670"/>
    </source>
</evidence>
<reference evidence="11 12" key="2">
    <citation type="journal article" date="2017" name="Front. Plant Sci.">
        <title>Gene Classification and Mining of Molecular Markers Useful in Red Clover (Trifolium pratense) Breeding.</title>
        <authorList>
            <person name="Istvanek J."/>
            <person name="Dluhosova J."/>
            <person name="Dluhos P."/>
            <person name="Patkova L."/>
            <person name="Nedelnik J."/>
            <person name="Repkova J."/>
        </authorList>
    </citation>
    <scope>NUCLEOTIDE SEQUENCE [LARGE SCALE GENOMIC DNA]</scope>
    <source>
        <strain evidence="12">cv. Tatra</strain>
        <tissue evidence="11">Young leaves</tissue>
    </source>
</reference>
<dbReference type="InterPro" id="IPR042467">
    <property type="entry name" value="Peptidase_C65_otubain_sub2"/>
</dbReference>
<comment type="caution">
    <text evidence="11">The sequence shown here is derived from an EMBL/GenBank/DDBJ whole genome shotgun (WGS) entry which is preliminary data.</text>
</comment>
<dbReference type="Pfam" id="PF10275">
    <property type="entry name" value="Peptidase_C65"/>
    <property type="match status" value="1"/>
</dbReference>
<feature type="site" description="Interacts with free ubiquitin" evidence="9">
    <location>
        <position position="292"/>
    </location>
</feature>
<keyword evidence="4 7" id="KW-0833">Ubl conjugation pathway</keyword>
<reference evidence="11 12" key="1">
    <citation type="journal article" date="2014" name="Am. J. Bot.">
        <title>Genome assembly and annotation for red clover (Trifolium pratense; Fabaceae).</title>
        <authorList>
            <person name="Istvanek J."/>
            <person name="Jaros M."/>
            <person name="Krenek A."/>
            <person name="Repkova J."/>
        </authorList>
    </citation>
    <scope>NUCLEOTIDE SEQUENCE [LARGE SCALE GENOMIC DNA]</scope>
    <source>
        <strain evidence="12">cv. Tatra</strain>
        <tissue evidence="11">Young leaves</tissue>
    </source>
</reference>
<organism evidence="11 12">
    <name type="scientific">Trifolium pratense</name>
    <name type="common">Red clover</name>
    <dbReference type="NCBI Taxonomy" id="57577"/>
    <lineage>
        <taxon>Eukaryota</taxon>
        <taxon>Viridiplantae</taxon>
        <taxon>Streptophyta</taxon>
        <taxon>Embryophyta</taxon>
        <taxon>Tracheophyta</taxon>
        <taxon>Spermatophyta</taxon>
        <taxon>Magnoliopsida</taxon>
        <taxon>eudicotyledons</taxon>
        <taxon>Gunneridae</taxon>
        <taxon>Pentapetalae</taxon>
        <taxon>rosids</taxon>
        <taxon>fabids</taxon>
        <taxon>Fabales</taxon>
        <taxon>Fabaceae</taxon>
        <taxon>Papilionoideae</taxon>
        <taxon>50 kb inversion clade</taxon>
        <taxon>NPAAA clade</taxon>
        <taxon>Hologalegina</taxon>
        <taxon>IRL clade</taxon>
        <taxon>Trifolieae</taxon>
        <taxon>Trifolium</taxon>
    </lineage>
</organism>
<evidence type="ECO:0000256" key="2">
    <source>
        <dbReference type="ARBA" id="ARBA00006579"/>
    </source>
</evidence>
<dbReference type="Gramene" id="Tp57577_TGAC_v2_mRNA20290">
    <property type="protein sequence ID" value="Tp57577_TGAC_v2_mRNA20290"/>
    <property type="gene ID" value="Tp57577_TGAC_v2_gene19613"/>
</dbReference>
<dbReference type="EMBL" id="ASHM01005995">
    <property type="protein sequence ID" value="PNY13331.1"/>
    <property type="molecule type" value="Genomic_DNA"/>
</dbReference>
<dbReference type="SUPFAM" id="SSF54001">
    <property type="entry name" value="Cysteine proteinases"/>
    <property type="match status" value="1"/>
</dbReference>
<dbReference type="InterPro" id="IPR016615">
    <property type="entry name" value="Otubain"/>
</dbReference>
<accession>A0A2K3PDG8</accession>
<keyword evidence="5 7" id="KW-0378">Hydrolase</keyword>
<feature type="site" description="Interacts with free ubiquitin" evidence="9">
    <location>
        <position position="246"/>
    </location>
</feature>
<keyword evidence="6 7" id="KW-0788">Thiol protease</keyword>
<dbReference type="ExpressionAtlas" id="A0A2K3PDG8">
    <property type="expression patterns" value="baseline"/>
</dbReference>
<evidence type="ECO:0000256" key="9">
    <source>
        <dbReference type="PIRSR" id="PIRSR013503-2"/>
    </source>
</evidence>
<feature type="active site" evidence="8">
    <location>
        <position position="89"/>
    </location>
</feature>
<dbReference type="STRING" id="57577.A0A2K3PDG8"/>
<gene>
    <name evidence="11" type="ORF">L195_g009984</name>
</gene>